<dbReference type="NCBIfam" id="TIGR03804">
    <property type="entry name" value="para_beta_helix"/>
    <property type="match status" value="1"/>
</dbReference>
<dbReference type="EMBL" id="CP021425">
    <property type="protein sequence ID" value="ARU55365.1"/>
    <property type="molecule type" value="Genomic_DNA"/>
</dbReference>
<accession>A0A1Y0I776</accession>
<feature type="chain" id="PRO_5012485635" evidence="4">
    <location>
        <begin position="21"/>
        <end position="414"/>
    </location>
</feature>
<feature type="signal peptide" evidence="4">
    <location>
        <begin position="1"/>
        <end position="20"/>
    </location>
</feature>
<reference evidence="6 7" key="1">
    <citation type="submission" date="2017-05" db="EMBL/GenBank/DDBJ databases">
        <title>Genomic insights into alkan degradation activity of Oleiphilus messinensis.</title>
        <authorList>
            <person name="Kozyavkin S.A."/>
            <person name="Slesarev A.I."/>
            <person name="Golyshin P.N."/>
            <person name="Korzhenkov A."/>
            <person name="Golyshina O.N."/>
            <person name="Toshchakov S.V."/>
        </authorList>
    </citation>
    <scope>NUCLEOTIDE SEQUENCE [LARGE SCALE GENOMIC DNA]</scope>
    <source>
        <strain evidence="6 7">ME102</strain>
    </source>
</reference>
<evidence type="ECO:0000256" key="4">
    <source>
        <dbReference type="SAM" id="SignalP"/>
    </source>
</evidence>
<dbReference type="InterPro" id="IPR012334">
    <property type="entry name" value="Pectin_lyas_fold"/>
</dbReference>
<evidence type="ECO:0000256" key="1">
    <source>
        <dbReference type="ARBA" id="ARBA00004906"/>
    </source>
</evidence>
<comment type="pathway">
    <text evidence="1">Protein modification; protein ubiquitination.</text>
</comment>
<keyword evidence="6" id="KW-0456">Lyase</keyword>
<protein>
    <submittedName>
        <fullName evidence="6">Periplasmic copper-binding pectate lyase superfamily protein</fullName>
    </submittedName>
</protein>
<dbReference type="InterPro" id="IPR039448">
    <property type="entry name" value="Beta_helix"/>
</dbReference>
<dbReference type="AlphaFoldDB" id="A0A1Y0I776"/>
<evidence type="ECO:0000256" key="3">
    <source>
        <dbReference type="ARBA" id="ARBA00022786"/>
    </source>
</evidence>
<evidence type="ECO:0000313" key="6">
    <source>
        <dbReference type="EMBL" id="ARU55365.1"/>
    </source>
</evidence>
<gene>
    <name evidence="6" type="ORF">OLMES_1286</name>
</gene>
<dbReference type="SMART" id="SM00710">
    <property type="entry name" value="PbH1"/>
    <property type="match status" value="9"/>
</dbReference>
<dbReference type="PANTHER" id="PTHR22990:SF15">
    <property type="entry name" value="F-BOX ONLY PROTEIN 10"/>
    <property type="match status" value="1"/>
</dbReference>
<name>A0A1Y0I776_9GAMM</name>
<dbReference type="InterPro" id="IPR011050">
    <property type="entry name" value="Pectin_lyase_fold/virulence"/>
</dbReference>
<keyword evidence="2" id="KW-0677">Repeat</keyword>
<dbReference type="Proteomes" id="UP000196027">
    <property type="component" value="Chromosome"/>
</dbReference>
<dbReference type="InterPro" id="IPR006626">
    <property type="entry name" value="PbH1"/>
</dbReference>
<dbReference type="GO" id="GO:0016829">
    <property type="term" value="F:lyase activity"/>
    <property type="evidence" value="ECO:0007669"/>
    <property type="project" value="UniProtKB-KW"/>
</dbReference>
<dbReference type="InterPro" id="IPR022441">
    <property type="entry name" value="Para_beta_helix_rpt-2"/>
</dbReference>
<organism evidence="6 7">
    <name type="scientific">Oleiphilus messinensis</name>
    <dbReference type="NCBI Taxonomy" id="141451"/>
    <lineage>
        <taxon>Bacteria</taxon>
        <taxon>Pseudomonadati</taxon>
        <taxon>Pseudomonadota</taxon>
        <taxon>Gammaproteobacteria</taxon>
        <taxon>Oceanospirillales</taxon>
        <taxon>Oleiphilaceae</taxon>
        <taxon>Oleiphilus</taxon>
    </lineage>
</organism>
<dbReference type="KEGG" id="ome:OLMES_1286"/>
<feature type="domain" description="Right handed beta helix" evidence="5">
    <location>
        <begin position="210"/>
        <end position="350"/>
    </location>
</feature>
<dbReference type="PANTHER" id="PTHR22990">
    <property type="entry name" value="F-BOX ONLY PROTEIN"/>
    <property type="match status" value="1"/>
</dbReference>
<evidence type="ECO:0000313" key="7">
    <source>
        <dbReference type="Proteomes" id="UP000196027"/>
    </source>
</evidence>
<keyword evidence="4" id="KW-0732">Signal</keyword>
<proteinExistence type="predicted"/>
<keyword evidence="7" id="KW-1185">Reference proteome</keyword>
<evidence type="ECO:0000259" key="5">
    <source>
        <dbReference type="Pfam" id="PF13229"/>
    </source>
</evidence>
<keyword evidence="3" id="KW-0833">Ubl conjugation pathway</keyword>
<evidence type="ECO:0000256" key="2">
    <source>
        <dbReference type="ARBA" id="ARBA00022737"/>
    </source>
</evidence>
<dbReference type="Pfam" id="PF13229">
    <property type="entry name" value="Beta_helix"/>
    <property type="match status" value="1"/>
</dbReference>
<dbReference type="OrthoDB" id="338827at2"/>
<sequence length="414" mass="44621">MSLRTSVQVLACTLSFPLSAAILDITDFGATPGDYSDDDAIAINLAIDAANVGDVVSVPAGKFHLRTPIVMKSDVSLKGVSYQESELATLYYGDDTYLIYANGVSDVAIENLRLKSNSASQGVESLVYVKNATNVTIRGSSLHRFIRHGVYFNNTVNGRVDESRFLDATETDLGGHGYGVVFTNGCNAGRVDDSQFIGPKIRHGVVIQGNKVDWNPSHDIMIKNNYFENNVQDSIDLHGYGEYNNYVIYNTIEGDPDSDVIGRGIGVGEDVHGPSGTGNVIQYNVINNTRYGIHILTGSEDVTVKYNTISNCKRYGIYVQDGSDLDIRDNTITGCQKWGVYVKEGDDITLRSASQNGNQINQNGLQGSAYGGVRFDAGVTGLNVQNNNFCDNDASGGVNLSSEGTGIIADNLCQ</sequence>
<dbReference type="RefSeq" id="WP_087460481.1">
    <property type="nucleotide sequence ID" value="NZ_CP021425.1"/>
</dbReference>
<dbReference type="Gene3D" id="2.160.20.10">
    <property type="entry name" value="Single-stranded right-handed beta-helix, Pectin lyase-like"/>
    <property type="match status" value="2"/>
</dbReference>
<dbReference type="InterPro" id="IPR051550">
    <property type="entry name" value="SCF-Subunits/Alg-Epimerases"/>
</dbReference>
<dbReference type="SUPFAM" id="SSF51126">
    <property type="entry name" value="Pectin lyase-like"/>
    <property type="match status" value="1"/>
</dbReference>